<feature type="domain" description="ABC transmembrane type-1" evidence="8">
    <location>
        <begin position="69"/>
        <end position="290"/>
    </location>
</feature>
<evidence type="ECO:0000313" key="9">
    <source>
        <dbReference type="EMBL" id="MSS36669.1"/>
    </source>
</evidence>
<feature type="transmembrane region" description="Helical" evidence="7">
    <location>
        <begin position="214"/>
        <end position="233"/>
    </location>
</feature>
<dbReference type="InterPro" id="IPR051393">
    <property type="entry name" value="ABC_transporter_permease"/>
</dbReference>
<evidence type="ECO:0000256" key="2">
    <source>
        <dbReference type="ARBA" id="ARBA00022448"/>
    </source>
</evidence>
<protein>
    <submittedName>
        <fullName evidence="9">Sugar ABC transporter permease</fullName>
    </submittedName>
</protein>
<evidence type="ECO:0000256" key="1">
    <source>
        <dbReference type="ARBA" id="ARBA00004651"/>
    </source>
</evidence>
<dbReference type="Proteomes" id="UP000429958">
    <property type="component" value="Unassembled WGS sequence"/>
</dbReference>
<sequence length="301" mass="33337">MKQSKKMIVCFLTPALLFFIGAFLYPIVRTISMSFFAVESVSDSVGLWKFVGLSNYLDLAKTSIFQVAMINMLKIWLLGGVIVLGIALLFAVILTSGVAGKGFYRTVIYIPNIINAVAMSTMWINYVYNKRFGLLHSFFEVIGAERLAMTDYMNGSIKFYSLLIAFCFGSVGYFMLIFMSGIEQLPGDIFEAATIDGANRLQQFFGITMPLLKGVFKTCVTFWTVSVVGFFVWSQMWSAPQSSESSTITPFVYMYNVTFGDTGSASRDGGRGAAVGVIMAAVVLLVFTVMNRLIKKDDLEL</sequence>
<dbReference type="PROSITE" id="PS50928">
    <property type="entry name" value="ABC_TM1"/>
    <property type="match status" value="1"/>
</dbReference>
<keyword evidence="10" id="KW-1185">Reference proteome</keyword>
<dbReference type="EMBL" id="VUMD01000006">
    <property type="protein sequence ID" value="MSS36669.1"/>
    <property type="molecule type" value="Genomic_DNA"/>
</dbReference>
<keyword evidence="2 7" id="KW-0813">Transport</keyword>
<keyword evidence="6 7" id="KW-0472">Membrane</keyword>
<feature type="transmembrane region" description="Helical" evidence="7">
    <location>
        <begin position="107"/>
        <end position="128"/>
    </location>
</feature>
<feature type="transmembrane region" description="Helical" evidence="7">
    <location>
        <begin position="273"/>
        <end position="294"/>
    </location>
</feature>
<keyword evidence="4 7" id="KW-0812">Transmembrane</keyword>
<evidence type="ECO:0000313" key="10">
    <source>
        <dbReference type="Proteomes" id="UP000429958"/>
    </source>
</evidence>
<dbReference type="PANTHER" id="PTHR30193:SF37">
    <property type="entry name" value="INNER MEMBRANE ABC TRANSPORTER PERMEASE PROTEIN YCJO"/>
    <property type="match status" value="1"/>
</dbReference>
<keyword evidence="3" id="KW-1003">Cell membrane</keyword>
<comment type="similarity">
    <text evidence="7">Belongs to the binding-protein-dependent transport system permease family.</text>
</comment>
<dbReference type="RefSeq" id="WP_178258352.1">
    <property type="nucleotide sequence ID" value="NZ_DBEWUL010000191.1"/>
</dbReference>
<evidence type="ECO:0000256" key="7">
    <source>
        <dbReference type="RuleBase" id="RU363032"/>
    </source>
</evidence>
<dbReference type="GO" id="GO:0055085">
    <property type="term" value="P:transmembrane transport"/>
    <property type="evidence" value="ECO:0007669"/>
    <property type="project" value="InterPro"/>
</dbReference>
<dbReference type="PANTHER" id="PTHR30193">
    <property type="entry name" value="ABC TRANSPORTER PERMEASE PROTEIN"/>
    <property type="match status" value="1"/>
</dbReference>
<gene>
    <name evidence="9" type="ORF">FYJ39_08805</name>
</gene>
<dbReference type="Gene3D" id="1.10.3720.10">
    <property type="entry name" value="MetI-like"/>
    <property type="match status" value="1"/>
</dbReference>
<organism evidence="9 10">
    <name type="scientific">Clostridium porci</name>
    <dbReference type="NCBI Taxonomy" id="2605778"/>
    <lineage>
        <taxon>Bacteria</taxon>
        <taxon>Bacillati</taxon>
        <taxon>Bacillota</taxon>
        <taxon>Clostridia</taxon>
        <taxon>Eubacteriales</taxon>
        <taxon>Clostridiaceae</taxon>
        <taxon>Clostridium</taxon>
    </lineage>
</organism>
<evidence type="ECO:0000256" key="5">
    <source>
        <dbReference type="ARBA" id="ARBA00022989"/>
    </source>
</evidence>
<feature type="transmembrane region" description="Helical" evidence="7">
    <location>
        <begin position="75"/>
        <end position="95"/>
    </location>
</feature>
<evidence type="ECO:0000256" key="6">
    <source>
        <dbReference type="ARBA" id="ARBA00023136"/>
    </source>
</evidence>
<feature type="transmembrane region" description="Helical" evidence="7">
    <location>
        <begin position="7"/>
        <end position="28"/>
    </location>
</feature>
<evidence type="ECO:0000256" key="4">
    <source>
        <dbReference type="ARBA" id="ARBA00022692"/>
    </source>
</evidence>
<evidence type="ECO:0000256" key="3">
    <source>
        <dbReference type="ARBA" id="ARBA00022475"/>
    </source>
</evidence>
<feature type="transmembrane region" description="Helical" evidence="7">
    <location>
        <begin position="159"/>
        <end position="179"/>
    </location>
</feature>
<reference evidence="9 10" key="1">
    <citation type="submission" date="2019-08" db="EMBL/GenBank/DDBJ databases">
        <title>In-depth cultivation of the pig gut microbiome towards novel bacterial diversity and tailored functional studies.</title>
        <authorList>
            <person name="Wylensek D."/>
            <person name="Hitch T.C.A."/>
            <person name="Clavel T."/>
        </authorList>
    </citation>
    <scope>NUCLEOTIDE SEQUENCE [LARGE SCALE GENOMIC DNA]</scope>
    <source>
        <strain evidence="9 10">WCA-389-WT-23D1</strain>
    </source>
</reference>
<keyword evidence="5 7" id="KW-1133">Transmembrane helix</keyword>
<dbReference type="SUPFAM" id="SSF161098">
    <property type="entry name" value="MetI-like"/>
    <property type="match status" value="1"/>
</dbReference>
<dbReference type="AlphaFoldDB" id="A0A7X2TC78"/>
<evidence type="ECO:0000259" key="8">
    <source>
        <dbReference type="PROSITE" id="PS50928"/>
    </source>
</evidence>
<name>A0A7X2TC78_9CLOT</name>
<dbReference type="InterPro" id="IPR000515">
    <property type="entry name" value="MetI-like"/>
</dbReference>
<dbReference type="GO" id="GO:0005886">
    <property type="term" value="C:plasma membrane"/>
    <property type="evidence" value="ECO:0007669"/>
    <property type="project" value="UniProtKB-SubCell"/>
</dbReference>
<comment type="caution">
    <text evidence="9">The sequence shown here is derived from an EMBL/GenBank/DDBJ whole genome shotgun (WGS) entry which is preliminary data.</text>
</comment>
<comment type="subcellular location">
    <subcellularLocation>
        <location evidence="1 7">Cell membrane</location>
        <topology evidence="1 7">Multi-pass membrane protein</topology>
    </subcellularLocation>
</comment>
<dbReference type="InterPro" id="IPR035906">
    <property type="entry name" value="MetI-like_sf"/>
</dbReference>
<dbReference type="Pfam" id="PF00528">
    <property type="entry name" value="BPD_transp_1"/>
    <property type="match status" value="1"/>
</dbReference>
<proteinExistence type="inferred from homology"/>
<accession>A0A7X2TC78</accession>